<dbReference type="SUPFAM" id="SSF52200">
    <property type="entry name" value="Toll/Interleukin receptor TIR domain"/>
    <property type="match status" value="1"/>
</dbReference>
<dbReference type="SUPFAM" id="SSF52058">
    <property type="entry name" value="L domain-like"/>
    <property type="match status" value="1"/>
</dbReference>
<dbReference type="PROSITE" id="PS50104">
    <property type="entry name" value="TIR"/>
    <property type="match status" value="1"/>
</dbReference>
<evidence type="ECO:0000256" key="1">
    <source>
        <dbReference type="ARBA" id="ARBA00022614"/>
    </source>
</evidence>
<dbReference type="Proteomes" id="UP001293593">
    <property type="component" value="Unassembled WGS sequence"/>
</dbReference>
<dbReference type="InterPro" id="IPR042197">
    <property type="entry name" value="Apaf_helical"/>
</dbReference>
<dbReference type="InterPro" id="IPR044974">
    <property type="entry name" value="Disease_R_plants"/>
</dbReference>
<comment type="caution">
    <text evidence="5">The sequence shown here is derived from an EMBL/GenBank/DDBJ whole genome shotgun (WGS) entry which is preliminary data.</text>
</comment>
<dbReference type="InterPro" id="IPR058192">
    <property type="entry name" value="WHD_ROQ1-like"/>
</dbReference>
<dbReference type="Gene3D" id="3.40.50.10140">
    <property type="entry name" value="Toll/interleukin-1 receptor homology (TIR) domain"/>
    <property type="match status" value="1"/>
</dbReference>
<dbReference type="EMBL" id="JAWXYG010000007">
    <property type="protein sequence ID" value="KAK4268032.1"/>
    <property type="molecule type" value="Genomic_DNA"/>
</dbReference>
<reference evidence="5" key="1">
    <citation type="submission" date="2023-10" db="EMBL/GenBank/DDBJ databases">
        <title>Chromosome-level genome of the transformable northern wattle, Acacia crassicarpa.</title>
        <authorList>
            <person name="Massaro I."/>
            <person name="Sinha N.R."/>
            <person name="Poethig S."/>
            <person name="Leichty A.R."/>
        </authorList>
    </citation>
    <scope>NUCLEOTIDE SEQUENCE</scope>
    <source>
        <strain evidence="5">Acra3RX</strain>
        <tissue evidence="5">Leaf</tissue>
    </source>
</reference>
<dbReference type="Pfam" id="PF23282">
    <property type="entry name" value="WHD_ROQ1"/>
    <property type="match status" value="1"/>
</dbReference>
<dbReference type="PRINTS" id="PR00364">
    <property type="entry name" value="DISEASERSIST"/>
</dbReference>
<dbReference type="GO" id="GO:0007165">
    <property type="term" value="P:signal transduction"/>
    <property type="evidence" value="ECO:0007669"/>
    <property type="project" value="InterPro"/>
</dbReference>
<dbReference type="InterPro" id="IPR032675">
    <property type="entry name" value="LRR_dom_sf"/>
</dbReference>
<dbReference type="Gene3D" id="3.80.10.10">
    <property type="entry name" value="Ribonuclease Inhibitor"/>
    <property type="match status" value="2"/>
</dbReference>
<name>A0AAE1JCP2_9FABA</name>
<dbReference type="InterPro" id="IPR006553">
    <property type="entry name" value="Leu-rich_rpt_Cys-con_subtyp"/>
</dbReference>
<accession>A0AAE1JCP2</accession>
<feature type="domain" description="TIR" evidence="4">
    <location>
        <begin position="16"/>
        <end position="180"/>
    </location>
</feature>
<keyword evidence="1" id="KW-0433">Leucine-rich repeat</keyword>
<evidence type="ECO:0000259" key="4">
    <source>
        <dbReference type="PROSITE" id="PS50104"/>
    </source>
</evidence>
<dbReference type="SUPFAM" id="SSF52540">
    <property type="entry name" value="P-loop containing nucleoside triphosphate hydrolases"/>
    <property type="match status" value="1"/>
</dbReference>
<evidence type="ECO:0000256" key="2">
    <source>
        <dbReference type="ARBA" id="ARBA00022737"/>
    </source>
</evidence>
<organism evidence="5 6">
    <name type="scientific">Acacia crassicarpa</name>
    <name type="common">northern wattle</name>
    <dbReference type="NCBI Taxonomy" id="499986"/>
    <lineage>
        <taxon>Eukaryota</taxon>
        <taxon>Viridiplantae</taxon>
        <taxon>Streptophyta</taxon>
        <taxon>Embryophyta</taxon>
        <taxon>Tracheophyta</taxon>
        <taxon>Spermatophyta</taxon>
        <taxon>Magnoliopsida</taxon>
        <taxon>eudicotyledons</taxon>
        <taxon>Gunneridae</taxon>
        <taxon>Pentapetalae</taxon>
        <taxon>rosids</taxon>
        <taxon>fabids</taxon>
        <taxon>Fabales</taxon>
        <taxon>Fabaceae</taxon>
        <taxon>Caesalpinioideae</taxon>
        <taxon>mimosoid clade</taxon>
        <taxon>Acacieae</taxon>
        <taxon>Acacia</taxon>
    </lineage>
</organism>
<dbReference type="Gene3D" id="3.40.50.300">
    <property type="entry name" value="P-loop containing nucleotide triphosphate hydrolases"/>
    <property type="match status" value="1"/>
</dbReference>
<keyword evidence="6" id="KW-1185">Reference proteome</keyword>
<dbReference type="GO" id="GO:0006952">
    <property type="term" value="P:defense response"/>
    <property type="evidence" value="ECO:0007669"/>
    <property type="project" value="InterPro"/>
</dbReference>
<protein>
    <recommendedName>
        <fullName evidence="4">TIR domain-containing protein</fullName>
    </recommendedName>
</protein>
<dbReference type="InterPro" id="IPR000157">
    <property type="entry name" value="TIR_dom"/>
</dbReference>
<dbReference type="SMART" id="SM00255">
    <property type="entry name" value="TIR"/>
    <property type="match status" value="1"/>
</dbReference>
<dbReference type="Pfam" id="PF00931">
    <property type="entry name" value="NB-ARC"/>
    <property type="match status" value="1"/>
</dbReference>
<sequence length="1080" mass="122734">MDSSSPSSGSVPNAPRKYDVFISFRTETRNNFTSHLHAALNRASLEVFRDDKKLETGDKIALSLTQAIKDSSVSVIVFSEHYASSKWCLDELDQIMQYRKKDGQYVIPIFYKVDPEDVRNIEGTFKDAIKEHEKKHEHARVSRWKEALSEAGELNGKYCQTSTDESNLIKEIVADVRTKLERLHNCQGTLKGAIGIDEMIEPIEELLERFNKVGIWGIGGVGKTTMAKALFAKLSYQYDNCCFLENIREKIERNGSEDVCNSLVSELLGRDMNKNSSNALRRNAFVARRLGRKKAFVVLDDVGSSKQLKNLQDKICNFLAEGSKVIITTRDKKLLRGNGYEILEAEGLSYDNSRRLFIHKDFGSEHPEDGYEQLIRGFVDYTQRNPLALEVLGSYVNSEDKKLWDDLLRKLRAGSPNDEIQKVLRMSYDGLDYKEKQIFLDIACFLKGEREEFVEELLESYEFYPTVGIQTLKDKALIVTTSKKIEMHDLIQEMGYQIVREENVKEPGKRSRLWDPSEIYNVLKNCEGEKEVEGLIFDISGIRPLELTAKTFNKMTRIRFLKFYSSKGMSIPTGLESISTKIRYFHWKGYPGKSLPSKFCAELLLELNLKESMVETLWEGVQDLGNLRRLILQKCHNLRELPDFSKACSLESVDLSHCDRLSDVHASLLSLHSLISLDVRYCYNLRSLKSRIHLKALRKMKILDCRNLREFSVSSEELTSLNLSETLIEELSPSIGHCSKLRRLRLVDTKLNNVPIQALSCLTFLEVLNVSNLQNIDNVSVRMLFDGLRSLHSLSLIKCCNLTELPDNINQHSSLKLLALKRCSDLTKLPVSMRSLSKLQYLSLEGCTALQSLPELPPSLRKLIATDCTSLETVNISMISSTRWNEGEKIFSFTNCVNLDVSAIEEQAKCSLQKAVHEKLLVTVSYPGKKVPEWFGNMRTQDDSDTVYLSLSSHTLEGFIFCAVVPDLPEEAFLNPFIVPGFPKEASLTPVIIFSVGGDDINVCLPYTKVSPGHVILGSHPPLAESILDKIKQKRENHEAAVCNTNISFKLGFWFFDSHFSHQRVWSVPHICLRIFGVEP</sequence>
<evidence type="ECO:0000256" key="3">
    <source>
        <dbReference type="ARBA" id="ARBA00023027"/>
    </source>
</evidence>
<dbReference type="AlphaFoldDB" id="A0AAE1JCP2"/>
<dbReference type="PANTHER" id="PTHR11017">
    <property type="entry name" value="LEUCINE-RICH REPEAT-CONTAINING PROTEIN"/>
    <property type="match status" value="1"/>
</dbReference>
<dbReference type="InterPro" id="IPR027417">
    <property type="entry name" value="P-loop_NTPase"/>
</dbReference>
<dbReference type="InterPro" id="IPR035897">
    <property type="entry name" value="Toll_tir_struct_dom_sf"/>
</dbReference>
<evidence type="ECO:0000313" key="5">
    <source>
        <dbReference type="EMBL" id="KAK4268032.1"/>
    </source>
</evidence>
<dbReference type="InterPro" id="IPR002182">
    <property type="entry name" value="NB-ARC"/>
</dbReference>
<dbReference type="Pfam" id="PF01582">
    <property type="entry name" value="TIR"/>
    <property type="match status" value="1"/>
</dbReference>
<gene>
    <name evidence="5" type="ORF">QN277_024738</name>
</gene>
<dbReference type="FunFam" id="3.40.50.10140:FF:000007">
    <property type="entry name" value="Disease resistance protein (TIR-NBS-LRR class)"/>
    <property type="match status" value="1"/>
</dbReference>
<proteinExistence type="predicted"/>
<dbReference type="GO" id="GO:0043531">
    <property type="term" value="F:ADP binding"/>
    <property type="evidence" value="ECO:0007669"/>
    <property type="project" value="InterPro"/>
</dbReference>
<dbReference type="SMART" id="SM00367">
    <property type="entry name" value="LRR_CC"/>
    <property type="match status" value="3"/>
</dbReference>
<dbReference type="PANTHER" id="PTHR11017:SF243">
    <property type="entry name" value="ADP-RIBOSYL CYCLASE_CYCLIC ADP-RIBOSE HYDROLASE"/>
    <property type="match status" value="1"/>
</dbReference>
<dbReference type="Gene3D" id="1.10.8.430">
    <property type="entry name" value="Helical domain of apoptotic protease-activating factors"/>
    <property type="match status" value="1"/>
</dbReference>
<keyword evidence="2" id="KW-0677">Repeat</keyword>
<evidence type="ECO:0000313" key="6">
    <source>
        <dbReference type="Proteomes" id="UP001293593"/>
    </source>
</evidence>
<keyword evidence="3" id="KW-0520">NAD</keyword>